<dbReference type="AlphaFoldDB" id="V4AG60"/>
<evidence type="ECO:0000313" key="3">
    <source>
        <dbReference type="EMBL" id="ESO94155.1"/>
    </source>
</evidence>
<keyword evidence="4" id="KW-1185">Reference proteome</keyword>
<evidence type="ECO:0000313" key="4">
    <source>
        <dbReference type="Proteomes" id="UP000030746"/>
    </source>
</evidence>
<dbReference type="InterPro" id="IPR007180">
    <property type="entry name" value="DUF382"/>
</dbReference>
<dbReference type="Pfam" id="PF04037">
    <property type="entry name" value="DUF382"/>
    <property type="match status" value="1"/>
</dbReference>
<evidence type="ECO:0000259" key="2">
    <source>
        <dbReference type="SMART" id="SM00581"/>
    </source>
</evidence>
<dbReference type="InterPro" id="IPR052584">
    <property type="entry name" value="U2_snRNP_Complex_Component"/>
</dbReference>
<dbReference type="GeneID" id="20244279"/>
<protein>
    <recommendedName>
        <fullName evidence="2">PSP proline-rich domain-containing protein</fullName>
    </recommendedName>
</protein>
<dbReference type="Pfam" id="PF04046">
    <property type="entry name" value="PSP"/>
    <property type="match status" value="1"/>
</dbReference>
<gene>
    <name evidence="3" type="ORF">LOTGIDRAFT_178463</name>
</gene>
<dbReference type="OrthoDB" id="10260794at2759"/>
<organism evidence="3 4">
    <name type="scientific">Lottia gigantea</name>
    <name type="common">Giant owl limpet</name>
    <dbReference type="NCBI Taxonomy" id="225164"/>
    <lineage>
        <taxon>Eukaryota</taxon>
        <taxon>Metazoa</taxon>
        <taxon>Spiralia</taxon>
        <taxon>Lophotrochozoa</taxon>
        <taxon>Mollusca</taxon>
        <taxon>Gastropoda</taxon>
        <taxon>Patellogastropoda</taxon>
        <taxon>Lottioidea</taxon>
        <taxon>Lottiidae</taxon>
        <taxon>Lottia</taxon>
    </lineage>
</organism>
<evidence type="ECO:0000256" key="1">
    <source>
        <dbReference type="SAM" id="MobiDB-lite"/>
    </source>
</evidence>
<dbReference type="KEGG" id="lgi:LOTGIDRAFT_178463"/>
<sequence>MPNQDNEQKISKKKLKKMTRLSVAQLKQLVTRPDVVEMQDVTARDPRLLVHLKATRNSVPVPRHWSYKRKYLQGKRGIEKQPFELPDFIKSTGIEEMRAALAEKEDQKTMKSKMRERVRPKMGKIDIDYQKLHDAFFRYQTKPKMTIHGDLYYEGKEFETRLREKKPGNISDDLRIALGMPVGGNSEKVPPPWLIAMQRYGPPPSYPNLKIPGLNAGIPENCTFGYHAGGWGKPPVDETGKPLYGDVFGTQNIDIVAPVEEDDLDKSLWGEMESESESEEESEESEEEDDTGLITPSEGLITPSGMTSIPIGVETPEMIELRKRRIEDAMDQGGDTPALYQVLPEKKQSVGGAMMGSSHGYDIPALGKKPGEKLTVEGIEVTLNPEELDLDTAAMQAKYEQTVREQQSQLEKEDLSDMVAEHAAKQKKRKNKQSDSGKSAKKYKEFKF</sequence>
<feature type="region of interest" description="Disordered" evidence="1">
    <location>
        <begin position="270"/>
        <end position="310"/>
    </location>
</feature>
<dbReference type="SMART" id="SM00581">
    <property type="entry name" value="PSP"/>
    <property type="match status" value="1"/>
</dbReference>
<dbReference type="EMBL" id="KB201847">
    <property type="protein sequence ID" value="ESO94155.1"/>
    <property type="molecule type" value="Genomic_DNA"/>
</dbReference>
<accession>V4AG60</accession>
<feature type="region of interest" description="Disordered" evidence="1">
    <location>
        <begin position="401"/>
        <end position="448"/>
    </location>
</feature>
<feature type="domain" description="PSP proline-rich" evidence="2">
    <location>
        <begin position="162"/>
        <end position="220"/>
    </location>
</feature>
<dbReference type="OMA" id="KGEPIGQ"/>
<reference evidence="3 4" key="1">
    <citation type="journal article" date="2013" name="Nature">
        <title>Insights into bilaterian evolution from three spiralian genomes.</title>
        <authorList>
            <person name="Simakov O."/>
            <person name="Marletaz F."/>
            <person name="Cho S.J."/>
            <person name="Edsinger-Gonzales E."/>
            <person name="Havlak P."/>
            <person name="Hellsten U."/>
            <person name="Kuo D.H."/>
            <person name="Larsson T."/>
            <person name="Lv J."/>
            <person name="Arendt D."/>
            <person name="Savage R."/>
            <person name="Osoegawa K."/>
            <person name="de Jong P."/>
            <person name="Grimwood J."/>
            <person name="Chapman J.A."/>
            <person name="Shapiro H."/>
            <person name="Aerts A."/>
            <person name="Otillar R.P."/>
            <person name="Terry A.Y."/>
            <person name="Boore J.L."/>
            <person name="Grigoriev I.V."/>
            <person name="Lindberg D.R."/>
            <person name="Seaver E.C."/>
            <person name="Weisblat D.A."/>
            <person name="Putnam N.H."/>
            <person name="Rokhsar D.S."/>
        </authorList>
    </citation>
    <scope>NUCLEOTIDE SEQUENCE [LARGE SCALE GENOMIC DNA]</scope>
</reference>
<dbReference type="PANTHER" id="PTHR12785:SF6">
    <property type="entry name" value="SPLICING FACTOR 3B SUBUNIT 2"/>
    <property type="match status" value="1"/>
</dbReference>
<dbReference type="InterPro" id="IPR006568">
    <property type="entry name" value="PSP_pro-rich"/>
</dbReference>
<feature type="compositionally biased region" description="Acidic residues" evidence="1">
    <location>
        <begin position="272"/>
        <end position="291"/>
    </location>
</feature>
<dbReference type="PANTHER" id="PTHR12785">
    <property type="entry name" value="SPLICING FACTOR 3B"/>
    <property type="match status" value="1"/>
</dbReference>
<feature type="compositionally biased region" description="Basic and acidic residues" evidence="1">
    <location>
        <begin position="410"/>
        <end position="424"/>
    </location>
</feature>
<dbReference type="CTD" id="20244279"/>
<dbReference type="HOGENOM" id="CLU_014435_1_0_1"/>
<proteinExistence type="predicted"/>
<name>V4AG60_LOTGI</name>
<dbReference type="RefSeq" id="XP_009055004.1">
    <property type="nucleotide sequence ID" value="XM_009056756.1"/>
</dbReference>
<dbReference type="STRING" id="225164.V4AG60"/>
<dbReference type="GO" id="GO:0005689">
    <property type="term" value="C:U12-type spliceosomal complex"/>
    <property type="evidence" value="ECO:0007669"/>
    <property type="project" value="TreeGrafter"/>
</dbReference>
<dbReference type="Proteomes" id="UP000030746">
    <property type="component" value="Unassembled WGS sequence"/>
</dbReference>